<gene>
    <name evidence="6" type="ORF">N869_10585</name>
</gene>
<name>A0A0A0BMX7_9CELL</name>
<dbReference type="Pfam" id="PF02880">
    <property type="entry name" value="PGM_PMM_III"/>
    <property type="match status" value="1"/>
</dbReference>
<dbReference type="SUPFAM" id="SSF53738">
    <property type="entry name" value="Phosphoglucomutase, first 3 domains"/>
    <property type="match status" value="1"/>
</dbReference>
<proteinExistence type="predicted"/>
<dbReference type="PANTHER" id="PTHR45745:SF1">
    <property type="entry name" value="PHOSPHOGLUCOMUTASE 2B-RELATED"/>
    <property type="match status" value="1"/>
</dbReference>
<reference evidence="6 7" key="1">
    <citation type="submission" date="2013-08" db="EMBL/GenBank/DDBJ databases">
        <title>Genome sequencing of Cellulomonas bogoriensis 69B4.</title>
        <authorList>
            <person name="Chen F."/>
            <person name="Li Y."/>
            <person name="Wang G."/>
        </authorList>
    </citation>
    <scope>NUCLEOTIDE SEQUENCE [LARGE SCALE GENOMIC DNA]</scope>
    <source>
        <strain evidence="6 7">69B4</strain>
    </source>
</reference>
<evidence type="ECO:0000256" key="2">
    <source>
        <dbReference type="ARBA" id="ARBA00022842"/>
    </source>
</evidence>
<dbReference type="InterPro" id="IPR005846">
    <property type="entry name" value="A-D-PHexomutase_a/b/a-III"/>
</dbReference>
<dbReference type="SUPFAM" id="SSF55957">
    <property type="entry name" value="Phosphoglucomutase, C-terminal domain"/>
    <property type="match status" value="1"/>
</dbReference>
<accession>A0A0A0BMX7</accession>
<feature type="domain" description="Alpha-D-phosphohexomutase C-terminal" evidence="4">
    <location>
        <begin position="125"/>
        <end position="171"/>
    </location>
</feature>
<dbReference type="Gene3D" id="3.30.310.50">
    <property type="entry name" value="Alpha-D-phosphohexomutase, C-terminal domain"/>
    <property type="match status" value="1"/>
</dbReference>
<evidence type="ECO:0008006" key="8">
    <source>
        <dbReference type="Google" id="ProtNLM"/>
    </source>
</evidence>
<dbReference type="PANTHER" id="PTHR45745">
    <property type="entry name" value="PHOSPHOMANNOMUTASE 45A"/>
    <property type="match status" value="1"/>
</dbReference>
<feature type="non-terminal residue" evidence="6">
    <location>
        <position position="1"/>
    </location>
</feature>
<keyword evidence="2" id="KW-0460">Magnesium</keyword>
<dbReference type="InterPro" id="IPR016055">
    <property type="entry name" value="A-D-PHexomutase_a/b/a-I/II/III"/>
</dbReference>
<sequence length="218" mass="22741">RLLARIADEHGLQHRSTLTGFKWIARVQDLVLGYEEALGYCCAPGVVRDKDGLTAALLVAQVAAQAKAEGRTLLDLLDDLALRHGLHVTDQLSVRFTDVEGIATTVAGVRSAPPATLGGSPVVQVEDLSRPAEGPDALPPTVGVRMLAQDGTQVVVRPSGTEPKVKCYLEVVVPVDEGSAEGAGGADAAERVGRARATARARLEAVRADVAAALEGRS</sequence>
<dbReference type="InterPro" id="IPR036900">
    <property type="entry name" value="A-D-PHexomutase_C_sf"/>
</dbReference>
<evidence type="ECO:0000256" key="3">
    <source>
        <dbReference type="ARBA" id="ARBA00023235"/>
    </source>
</evidence>
<dbReference type="Pfam" id="PF00408">
    <property type="entry name" value="PGM_PMM_IV"/>
    <property type="match status" value="1"/>
</dbReference>
<keyword evidence="7" id="KW-1185">Reference proteome</keyword>
<dbReference type="GO" id="GO:0006166">
    <property type="term" value="P:purine ribonucleoside salvage"/>
    <property type="evidence" value="ECO:0007669"/>
    <property type="project" value="TreeGrafter"/>
</dbReference>
<evidence type="ECO:0000259" key="5">
    <source>
        <dbReference type="Pfam" id="PF02880"/>
    </source>
</evidence>
<dbReference type="Gene3D" id="3.40.120.10">
    <property type="entry name" value="Alpha-D-Glucose-1,6-Bisphosphate, subunit A, domain 3"/>
    <property type="match status" value="1"/>
</dbReference>
<dbReference type="GO" id="GO:0008973">
    <property type="term" value="F:phosphopentomutase activity"/>
    <property type="evidence" value="ECO:0007669"/>
    <property type="project" value="TreeGrafter"/>
</dbReference>
<dbReference type="EMBL" id="AXCZ01000337">
    <property type="protein sequence ID" value="KGM08429.1"/>
    <property type="molecule type" value="Genomic_DNA"/>
</dbReference>
<evidence type="ECO:0000256" key="1">
    <source>
        <dbReference type="ARBA" id="ARBA00022723"/>
    </source>
</evidence>
<dbReference type="InterPro" id="IPR005843">
    <property type="entry name" value="A-D-PHexomutase_C"/>
</dbReference>
<keyword evidence="1" id="KW-0479">Metal-binding</keyword>
<dbReference type="Proteomes" id="UP000054314">
    <property type="component" value="Unassembled WGS sequence"/>
</dbReference>
<comment type="caution">
    <text evidence="6">The sequence shown here is derived from an EMBL/GenBank/DDBJ whole genome shotgun (WGS) entry which is preliminary data.</text>
</comment>
<organism evidence="6 7">
    <name type="scientific">Cellulomonas bogoriensis 69B4 = DSM 16987</name>
    <dbReference type="NCBI Taxonomy" id="1386082"/>
    <lineage>
        <taxon>Bacteria</taxon>
        <taxon>Bacillati</taxon>
        <taxon>Actinomycetota</taxon>
        <taxon>Actinomycetes</taxon>
        <taxon>Micrococcales</taxon>
        <taxon>Cellulomonadaceae</taxon>
        <taxon>Cellulomonas</taxon>
    </lineage>
</organism>
<dbReference type="AlphaFoldDB" id="A0A0A0BMX7"/>
<protein>
    <recommendedName>
        <fullName evidence="8">Phosphomannomutase</fullName>
    </recommendedName>
</protein>
<evidence type="ECO:0000259" key="4">
    <source>
        <dbReference type="Pfam" id="PF00408"/>
    </source>
</evidence>
<evidence type="ECO:0000313" key="7">
    <source>
        <dbReference type="Proteomes" id="UP000054314"/>
    </source>
</evidence>
<keyword evidence="3" id="KW-0413">Isomerase</keyword>
<dbReference type="GO" id="GO:0046872">
    <property type="term" value="F:metal ion binding"/>
    <property type="evidence" value="ECO:0007669"/>
    <property type="project" value="UniProtKB-KW"/>
</dbReference>
<feature type="domain" description="Alpha-D-phosphohexomutase alpha/beta/alpha" evidence="5">
    <location>
        <begin position="2"/>
        <end position="79"/>
    </location>
</feature>
<dbReference type="GO" id="GO:0005975">
    <property type="term" value="P:carbohydrate metabolic process"/>
    <property type="evidence" value="ECO:0007669"/>
    <property type="project" value="InterPro"/>
</dbReference>
<evidence type="ECO:0000313" key="6">
    <source>
        <dbReference type="EMBL" id="KGM08429.1"/>
    </source>
</evidence>